<protein>
    <recommendedName>
        <fullName evidence="4">Lipoprotein</fullName>
    </recommendedName>
</protein>
<evidence type="ECO:0000256" key="1">
    <source>
        <dbReference type="SAM" id="SignalP"/>
    </source>
</evidence>
<accession>A0ABY7GZC4</accession>
<proteinExistence type="predicted"/>
<organism evidence="2 3">
    <name type="scientific">Nannocystis punicea</name>
    <dbReference type="NCBI Taxonomy" id="2995304"/>
    <lineage>
        <taxon>Bacteria</taxon>
        <taxon>Pseudomonadati</taxon>
        <taxon>Myxococcota</taxon>
        <taxon>Polyangia</taxon>
        <taxon>Nannocystales</taxon>
        <taxon>Nannocystaceae</taxon>
        <taxon>Nannocystis</taxon>
    </lineage>
</organism>
<gene>
    <name evidence="2" type="ORF">O0S08_39685</name>
</gene>
<feature type="chain" id="PRO_5046369108" description="Lipoprotein" evidence="1">
    <location>
        <begin position="20"/>
        <end position="490"/>
    </location>
</feature>
<keyword evidence="1" id="KW-0732">Signal</keyword>
<reference evidence="2" key="1">
    <citation type="submission" date="2022-11" db="EMBL/GenBank/DDBJ databases">
        <title>Minimal conservation of predation-associated metabolite biosynthetic gene clusters underscores biosynthetic potential of Myxococcota including descriptions for ten novel species: Archangium lansinium sp. nov., Myxococcus landrumus sp. nov., Nannocystis bai.</title>
        <authorList>
            <person name="Ahearne A."/>
            <person name="Stevens C."/>
            <person name="Dowd S."/>
        </authorList>
    </citation>
    <scope>NUCLEOTIDE SEQUENCE</scope>
    <source>
        <strain evidence="2">Fl3</strain>
    </source>
</reference>
<evidence type="ECO:0000313" key="3">
    <source>
        <dbReference type="Proteomes" id="UP001164459"/>
    </source>
</evidence>
<dbReference type="EMBL" id="CP114040">
    <property type="protein sequence ID" value="WAS92340.1"/>
    <property type="molecule type" value="Genomic_DNA"/>
</dbReference>
<evidence type="ECO:0008006" key="4">
    <source>
        <dbReference type="Google" id="ProtNLM"/>
    </source>
</evidence>
<dbReference type="RefSeq" id="WP_269034689.1">
    <property type="nucleotide sequence ID" value="NZ_CP114040.1"/>
</dbReference>
<dbReference type="SUPFAM" id="SSF69304">
    <property type="entry name" value="Tricorn protease N-terminal domain"/>
    <property type="match status" value="1"/>
</dbReference>
<dbReference type="SUPFAM" id="SSF50993">
    <property type="entry name" value="Peptidase/esterase 'gauge' domain"/>
    <property type="match status" value="1"/>
</dbReference>
<dbReference type="Proteomes" id="UP001164459">
    <property type="component" value="Chromosome"/>
</dbReference>
<feature type="signal peptide" evidence="1">
    <location>
        <begin position="1"/>
        <end position="19"/>
    </location>
</feature>
<dbReference type="PROSITE" id="PS51257">
    <property type="entry name" value="PROKAR_LIPOPROTEIN"/>
    <property type="match status" value="1"/>
</dbReference>
<evidence type="ECO:0000313" key="2">
    <source>
        <dbReference type="EMBL" id="WAS92340.1"/>
    </source>
</evidence>
<name>A0ABY7GZC4_9BACT</name>
<sequence length="490" mass="53577">MSLKTCLLRHLPLAAALLACGPEDVGPVSTCPTGQVTRMAAPPRGWQPVANRRISFQTFGDHVFYRFDRYDHPAPTYWRIDRCGGEPERFTPATVSTSRYTGLETDEGWVLYAQDGDRHLVLDRLDVPGFDETRPVPGLPPGKFAATPTARGMYFSSVPAAPNSLANVAGIGTSAHAIYMHHGDPEVPAVKFGDAIVSLQNLDDRMLALDDDGDLRAVDPVTGASELLLAGVRRFGVSSEVRRLIWQQLGDDLSEPIFLRDLDTGEDTQIAVNDFTAVSWNRPGDDESRNTGTWQFAEDGAHAALYGPRHTLAAVVRTADGAPIDPPAGARLRGYLGRDFSLSRDDGDDTVFILWNPETDALREWYRGPASAPPPQAFFVEDDFIDYLVPDDSGFSGVLWRTDHRTGEAVMRAPRIGIGTTVLADGRYLTAFPSFAYYPLDVVLFDPDTSQYTTLAAAVDDFHFHPDQGLVYLDGSDDGPGLWAAPIPPK</sequence>
<keyword evidence="3" id="KW-1185">Reference proteome</keyword>